<dbReference type="EC" id="1.5.-.-" evidence="10"/>
<feature type="region of interest" description="FAD-dependent cmnm(5)s(2)U34 oxidoreductase" evidence="10">
    <location>
        <begin position="279"/>
        <end position="639"/>
    </location>
</feature>
<comment type="function">
    <text evidence="10">Catalyzes the last two steps in the biosynthesis of 5-methylaminomethyl-2-thiouridine (mnm(5)s(2)U) at the wobble position (U34) in tRNA. Catalyzes the FAD-dependent demodification of cmnm(5)s(2)U34 to nm(5)s(2)U34, followed by the transfer of a methyl group from S-adenosyl-L-methionine to nm(5)s(2)U34, to form mnm(5)s(2)U34.</text>
</comment>
<dbReference type="GO" id="GO:0016645">
    <property type="term" value="F:oxidoreductase activity, acting on the CH-NH group of donors"/>
    <property type="evidence" value="ECO:0007669"/>
    <property type="project" value="InterPro"/>
</dbReference>
<feature type="domain" description="FAD dependent oxidoreductase" evidence="11">
    <location>
        <begin position="275"/>
        <end position="598"/>
    </location>
</feature>
<feature type="domain" description="MnmC-like methyltransferase" evidence="12">
    <location>
        <begin position="118"/>
        <end position="240"/>
    </location>
</feature>
<comment type="similarity">
    <text evidence="10">In the N-terminal section; belongs to the methyltransferase superfamily. tRNA (mnm(5)s(2)U34)-methyltransferase family.</text>
</comment>
<gene>
    <name evidence="10" type="primary">mnmC</name>
    <name evidence="13" type="ORF">E0H85_08445</name>
</gene>
<organism evidence="13 14">
    <name type="scientific">Acinetobacter terrae</name>
    <dbReference type="NCBI Taxonomy" id="2731247"/>
    <lineage>
        <taxon>Bacteria</taxon>
        <taxon>Pseudomonadati</taxon>
        <taxon>Pseudomonadota</taxon>
        <taxon>Gammaproteobacteria</taxon>
        <taxon>Moraxellales</taxon>
        <taxon>Moraxellaceae</taxon>
        <taxon>Acinetobacter</taxon>
        <taxon>Acinetobacter Taxon 24</taxon>
    </lineage>
</organism>
<dbReference type="GO" id="GO:0032259">
    <property type="term" value="P:methylation"/>
    <property type="evidence" value="ECO:0007669"/>
    <property type="project" value="UniProtKB-KW"/>
</dbReference>
<dbReference type="NCBIfam" id="NF033855">
    <property type="entry name" value="tRNA_MNMC2"/>
    <property type="match status" value="1"/>
</dbReference>
<dbReference type="Proteomes" id="UP000291380">
    <property type="component" value="Unassembled WGS sequence"/>
</dbReference>
<evidence type="ECO:0000256" key="4">
    <source>
        <dbReference type="ARBA" id="ARBA00022679"/>
    </source>
</evidence>
<sequence length="639" mass="71832">MSSAIQTADLDWQCVDGIEIPLSKQFGDIYFSRDNGLLETRHVFLNGNNLATRLAKLQDFEYFCVGETGFGTALNALALWQMWQQLRPNNRSHLHLISVEKFPLSKADFIRALKVWSELQPLAQQLIEQYPLPIAGCHRLNFPDDHFSIDLWLGDANEVLPVIAKTKAVDAWFLDGFSPSCNPDLWQDNVLSHIVRLSDYATTFASFSVAGVLKRGLSEHGITISLPPGFKHKRQMLTAIWNPPEAKDQEILKSESAETEQSELINSASTFKQRKIAVIGAGIAGLSCAYAFARRGHQITIYDQSTPLAGASGNPLALLNPRLGRIEQSAEHLVTLAWQYAIPHYQKFKAFRPIQVNQLALKQDDDLLELTGQYPFGVFAEKVNQSDLKTEFPSLKLLQAGTISPHQLCDQILAHPAIQFQQAEIVELKTQSNIQVIDIKQQCLGEFDHVIVCAALNSKNFAQQFPKLKPNRGQVSWVNNANQPLQPEQAYSYGGYCMQLDEQHLILGASFYPDRDDDEVLTEDHVHNYSLIHSVFPHYAQSLPPVETWQGRASVRTQSPDYFPLLGKIQPDAEIYTFTALGSKGFLFAPLCSEVLAAQVLEEACPMTSYWVNKLNPRRFIKKVKPKKPYYQKPVPSSL</sequence>
<keyword evidence="9 10" id="KW-0511">Multifunctional enzyme</keyword>
<name>A0A4R0EME5_9GAMM</name>
<evidence type="ECO:0000256" key="6">
    <source>
        <dbReference type="ARBA" id="ARBA00022694"/>
    </source>
</evidence>
<accession>A0A4R0EME5</accession>
<dbReference type="Gene3D" id="3.40.50.150">
    <property type="entry name" value="Vaccinia Virus protein VP39"/>
    <property type="match status" value="1"/>
</dbReference>
<keyword evidence="8 10" id="KW-0560">Oxidoreductase</keyword>
<evidence type="ECO:0000259" key="12">
    <source>
        <dbReference type="Pfam" id="PF05430"/>
    </source>
</evidence>
<feature type="region of interest" description="tRNA (mnm(5)s(2)U34)-methyltransferase" evidence="10">
    <location>
        <begin position="1"/>
        <end position="242"/>
    </location>
</feature>
<dbReference type="InterPro" id="IPR029063">
    <property type="entry name" value="SAM-dependent_MTases_sf"/>
</dbReference>
<dbReference type="AlphaFoldDB" id="A0A4R0EME5"/>
<evidence type="ECO:0000256" key="9">
    <source>
        <dbReference type="ARBA" id="ARBA00023268"/>
    </source>
</evidence>
<protein>
    <recommendedName>
        <fullName evidence="10">tRNA 5-methylaminomethyl-2-thiouridine biosynthesis bifunctional protein MnmC</fullName>
        <shortName evidence="10">tRNA mnm(5)s(2)U biosynthesis bifunctional protein</shortName>
    </recommendedName>
    <domain>
        <recommendedName>
            <fullName evidence="10">tRNA (mnm(5)s(2)U34)-methyltransferase</fullName>
            <ecNumber evidence="10">2.1.1.61</ecNumber>
        </recommendedName>
    </domain>
    <domain>
        <recommendedName>
            <fullName evidence="10">FAD-dependent cmnm(5)s(2)U34 oxidoreductase</fullName>
            <ecNumber evidence="10">1.5.-.-</ecNumber>
        </recommendedName>
    </domain>
</protein>
<dbReference type="InterPro" id="IPR008471">
    <property type="entry name" value="MnmC-like_methylTransf"/>
</dbReference>
<evidence type="ECO:0000256" key="1">
    <source>
        <dbReference type="ARBA" id="ARBA00022490"/>
    </source>
</evidence>
<dbReference type="PRINTS" id="PR00419">
    <property type="entry name" value="ADXRDTASE"/>
</dbReference>
<dbReference type="Pfam" id="PF05430">
    <property type="entry name" value="Methyltransf_30"/>
    <property type="match status" value="1"/>
</dbReference>
<dbReference type="InterPro" id="IPR047785">
    <property type="entry name" value="tRNA_MNMC2"/>
</dbReference>
<evidence type="ECO:0000256" key="3">
    <source>
        <dbReference type="ARBA" id="ARBA00022630"/>
    </source>
</evidence>
<dbReference type="Gene3D" id="3.30.9.10">
    <property type="entry name" value="D-Amino Acid Oxidase, subunit A, domain 2"/>
    <property type="match status" value="1"/>
</dbReference>
<keyword evidence="2 10" id="KW-0489">Methyltransferase</keyword>
<evidence type="ECO:0000256" key="5">
    <source>
        <dbReference type="ARBA" id="ARBA00022691"/>
    </source>
</evidence>
<keyword evidence="4 10" id="KW-0808">Transferase</keyword>
<keyword evidence="7 10" id="KW-0274">FAD</keyword>
<dbReference type="RefSeq" id="WP_131271209.1">
    <property type="nucleotide sequence ID" value="NZ_SJOA01000008.1"/>
</dbReference>
<dbReference type="Pfam" id="PF01266">
    <property type="entry name" value="DAO"/>
    <property type="match status" value="1"/>
</dbReference>
<comment type="subcellular location">
    <subcellularLocation>
        <location evidence="10">Cytoplasm</location>
    </subcellularLocation>
</comment>
<comment type="cofactor">
    <cofactor evidence="10">
        <name>FAD</name>
        <dbReference type="ChEBI" id="CHEBI:57692"/>
    </cofactor>
</comment>
<dbReference type="Gene3D" id="3.50.50.60">
    <property type="entry name" value="FAD/NAD(P)-binding domain"/>
    <property type="match status" value="1"/>
</dbReference>
<dbReference type="GO" id="GO:0050660">
    <property type="term" value="F:flavin adenine dinucleotide binding"/>
    <property type="evidence" value="ECO:0007669"/>
    <property type="project" value="UniProtKB-UniRule"/>
</dbReference>
<proteinExistence type="inferred from homology"/>
<evidence type="ECO:0000256" key="10">
    <source>
        <dbReference type="HAMAP-Rule" id="MF_01102"/>
    </source>
</evidence>
<dbReference type="PANTHER" id="PTHR13847">
    <property type="entry name" value="SARCOSINE DEHYDROGENASE-RELATED"/>
    <property type="match status" value="1"/>
</dbReference>
<dbReference type="GO" id="GO:0002097">
    <property type="term" value="P:tRNA wobble base modification"/>
    <property type="evidence" value="ECO:0007669"/>
    <property type="project" value="UniProtKB-UniRule"/>
</dbReference>
<dbReference type="InterPro" id="IPR036188">
    <property type="entry name" value="FAD/NAD-bd_sf"/>
</dbReference>
<keyword evidence="5 10" id="KW-0949">S-adenosyl-L-methionine</keyword>
<dbReference type="PANTHER" id="PTHR13847:SF283">
    <property type="entry name" value="TRNA 5-METHYLAMINOMETHYL-2-THIOURIDINE BIOSYNTHESIS BIFUNCTIONAL PROTEIN MNMC"/>
    <property type="match status" value="1"/>
</dbReference>
<dbReference type="EMBL" id="SJOA01000008">
    <property type="protein sequence ID" value="TCB59374.1"/>
    <property type="molecule type" value="Genomic_DNA"/>
</dbReference>
<dbReference type="HAMAP" id="MF_01102">
    <property type="entry name" value="MnmC"/>
    <property type="match status" value="1"/>
</dbReference>
<evidence type="ECO:0000259" key="11">
    <source>
        <dbReference type="Pfam" id="PF01266"/>
    </source>
</evidence>
<evidence type="ECO:0000256" key="7">
    <source>
        <dbReference type="ARBA" id="ARBA00022827"/>
    </source>
</evidence>
<comment type="similarity">
    <text evidence="10">In the C-terminal section; belongs to the DAO family.</text>
</comment>
<dbReference type="InterPro" id="IPR006076">
    <property type="entry name" value="FAD-dep_OxRdtase"/>
</dbReference>
<evidence type="ECO:0000313" key="14">
    <source>
        <dbReference type="Proteomes" id="UP000291380"/>
    </source>
</evidence>
<evidence type="ECO:0000313" key="13">
    <source>
        <dbReference type="EMBL" id="TCB59374.1"/>
    </source>
</evidence>
<comment type="caution">
    <text evidence="13">The sequence shown here is derived from an EMBL/GenBank/DDBJ whole genome shotgun (WGS) entry which is preliminary data.</text>
</comment>
<dbReference type="SUPFAM" id="SSF54373">
    <property type="entry name" value="FAD-linked reductases, C-terminal domain"/>
    <property type="match status" value="1"/>
</dbReference>
<dbReference type="EC" id="2.1.1.61" evidence="10"/>
<dbReference type="GO" id="GO:0005737">
    <property type="term" value="C:cytoplasm"/>
    <property type="evidence" value="ECO:0007669"/>
    <property type="project" value="UniProtKB-SubCell"/>
</dbReference>
<keyword evidence="1 10" id="KW-0963">Cytoplasm</keyword>
<dbReference type="SUPFAM" id="SSF51971">
    <property type="entry name" value="Nucleotide-binding domain"/>
    <property type="match status" value="1"/>
</dbReference>
<dbReference type="GO" id="GO:0004808">
    <property type="term" value="F:tRNA (5-methylaminomethyl-2-thiouridylate)(34)-methyltransferase activity"/>
    <property type="evidence" value="ECO:0007669"/>
    <property type="project" value="UniProtKB-EC"/>
</dbReference>
<evidence type="ECO:0000256" key="8">
    <source>
        <dbReference type="ARBA" id="ARBA00023002"/>
    </source>
</evidence>
<dbReference type="NCBIfam" id="TIGR03197">
    <property type="entry name" value="MnmC_Cterm"/>
    <property type="match status" value="1"/>
</dbReference>
<comment type="catalytic activity">
    <reaction evidence="10">
        <text>5-aminomethyl-2-thiouridine(34) in tRNA + S-adenosyl-L-methionine = 5-methylaminomethyl-2-thiouridine(34) in tRNA + S-adenosyl-L-homocysteine + H(+)</text>
        <dbReference type="Rhea" id="RHEA:19569"/>
        <dbReference type="Rhea" id="RHEA-COMP:10195"/>
        <dbReference type="Rhea" id="RHEA-COMP:10197"/>
        <dbReference type="ChEBI" id="CHEBI:15378"/>
        <dbReference type="ChEBI" id="CHEBI:57856"/>
        <dbReference type="ChEBI" id="CHEBI:59789"/>
        <dbReference type="ChEBI" id="CHEBI:74454"/>
        <dbReference type="ChEBI" id="CHEBI:74455"/>
        <dbReference type="EC" id="2.1.1.61"/>
    </reaction>
</comment>
<keyword evidence="6 10" id="KW-0819">tRNA processing</keyword>
<evidence type="ECO:0000256" key="2">
    <source>
        <dbReference type="ARBA" id="ARBA00022603"/>
    </source>
</evidence>
<dbReference type="InterPro" id="IPR023032">
    <property type="entry name" value="tRNA_MAMT_biosynth_bifunc_MnmC"/>
</dbReference>
<dbReference type="OrthoDB" id="9786494at2"/>
<dbReference type="InterPro" id="IPR017610">
    <property type="entry name" value="tRNA_S-uridine_synth_MnmC_C"/>
</dbReference>
<reference evidence="13 14" key="1">
    <citation type="submission" date="2019-02" db="EMBL/GenBank/DDBJ databases">
        <title>High diversity of culturable Acinetobacter species in natural soil and water ecosystems.</title>
        <authorList>
            <person name="Radolfova-Krizova L."/>
            <person name="Nemec A."/>
        </authorList>
    </citation>
    <scope>NUCLEOTIDE SEQUENCE [LARGE SCALE GENOMIC DNA]</scope>
    <source>
        <strain evidence="13 14">ANC 4281</strain>
    </source>
</reference>
<keyword evidence="3 10" id="KW-0285">Flavoprotein</keyword>